<protein>
    <submittedName>
        <fullName evidence="1">Uncharacterized protein</fullName>
    </submittedName>
</protein>
<evidence type="ECO:0000313" key="1">
    <source>
        <dbReference type="EMBL" id="CAB1440041.1"/>
    </source>
</evidence>
<dbReference type="EMBL" id="CADEAL010002390">
    <property type="protein sequence ID" value="CAB1440041.1"/>
    <property type="molecule type" value="Genomic_DNA"/>
</dbReference>
<dbReference type="AlphaFoldDB" id="A0A9N7UZM9"/>
<name>A0A9N7UZM9_PLEPL</name>
<proteinExistence type="predicted"/>
<gene>
    <name evidence="1" type="ORF">PLEPLA_LOCUS27807</name>
</gene>
<organism evidence="1 2">
    <name type="scientific">Pleuronectes platessa</name>
    <name type="common">European plaice</name>
    <dbReference type="NCBI Taxonomy" id="8262"/>
    <lineage>
        <taxon>Eukaryota</taxon>
        <taxon>Metazoa</taxon>
        <taxon>Chordata</taxon>
        <taxon>Craniata</taxon>
        <taxon>Vertebrata</taxon>
        <taxon>Euteleostomi</taxon>
        <taxon>Actinopterygii</taxon>
        <taxon>Neopterygii</taxon>
        <taxon>Teleostei</taxon>
        <taxon>Neoteleostei</taxon>
        <taxon>Acanthomorphata</taxon>
        <taxon>Carangaria</taxon>
        <taxon>Pleuronectiformes</taxon>
        <taxon>Pleuronectoidei</taxon>
        <taxon>Pleuronectidae</taxon>
        <taxon>Pleuronectes</taxon>
    </lineage>
</organism>
<keyword evidence="2" id="KW-1185">Reference proteome</keyword>
<reference evidence="1" key="1">
    <citation type="submission" date="2020-03" db="EMBL/GenBank/DDBJ databases">
        <authorList>
            <person name="Weist P."/>
        </authorList>
    </citation>
    <scope>NUCLEOTIDE SEQUENCE</scope>
</reference>
<evidence type="ECO:0000313" key="2">
    <source>
        <dbReference type="Proteomes" id="UP001153269"/>
    </source>
</evidence>
<dbReference type="Proteomes" id="UP001153269">
    <property type="component" value="Unassembled WGS sequence"/>
</dbReference>
<accession>A0A9N7UZM9</accession>
<sequence length="85" mass="10218">MGMNWTLNWVVSRVNWFNREEEPENRERSDSIFTWTSRRKESEQINIETGVKDHFTVFCCKLSAEPEGNRPDLEYLEEQRGLNHN</sequence>
<comment type="caution">
    <text evidence="1">The sequence shown here is derived from an EMBL/GenBank/DDBJ whole genome shotgun (WGS) entry which is preliminary data.</text>
</comment>